<sequence>QPLPVSQHLTGDAVIAASLAPSHVNSPAPRKRPAPPAPRRSRRKSLPSPPKKGFRETMGKPRYSPAEASPQRKMPNLVKHHPHKHSERERRRWRPFITDVERRRYEGLWAANKGLLLATCDSKSEGPSPYSPSLQQRKSHEPDSSQSQHMWSSTPGYTEDLSDYVHSLVARDIWTRSRLPLNHLADIWDLVDRSMKGRLSRDEFVVGTWLIDQSLKGRKLPLSIQDEVWQSVRRLGVK</sequence>
<dbReference type="GO" id="GO:0006897">
    <property type="term" value="P:endocytosis"/>
    <property type="evidence" value="ECO:0007669"/>
    <property type="project" value="TreeGrafter"/>
</dbReference>
<dbReference type="InterPro" id="IPR011992">
    <property type="entry name" value="EF-hand-dom_pair"/>
</dbReference>
<dbReference type="STRING" id="1392247.A0A3N4KIV2"/>
<dbReference type="Gene3D" id="1.10.238.10">
    <property type="entry name" value="EF-hand"/>
    <property type="match status" value="1"/>
</dbReference>
<dbReference type="GO" id="GO:0005737">
    <property type="term" value="C:cytoplasm"/>
    <property type="evidence" value="ECO:0007669"/>
    <property type="project" value="TreeGrafter"/>
</dbReference>
<evidence type="ECO:0000256" key="1">
    <source>
        <dbReference type="SAM" id="MobiDB-lite"/>
    </source>
</evidence>
<feature type="domain" description="EH" evidence="2">
    <location>
        <begin position="143"/>
        <end position="235"/>
    </location>
</feature>
<gene>
    <name evidence="3" type="ORF">P167DRAFT_474456</name>
</gene>
<dbReference type="PROSITE" id="PS50031">
    <property type="entry name" value="EH"/>
    <property type="match status" value="1"/>
</dbReference>
<accession>A0A3N4KIV2</accession>
<feature type="region of interest" description="Disordered" evidence="1">
    <location>
        <begin position="123"/>
        <end position="153"/>
    </location>
</feature>
<dbReference type="SMART" id="SM00027">
    <property type="entry name" value="EH"/>
    <property type="match status" value="1"/>
</dbReference>
<dbReference type="CDD" id="cd00052">
    <property type="entry name" value="EH"/>
    <property type="match status" value="1"/>
</dbReference>
<feature type="non-terminal residue" evidence="3">
    <location>
        <position position="1"/>
    </location>
</feature>
<reference evidence="3 4" key="1">
    <citation type="journal article" date="2018" name="Nat. Ecol. Evol.">
        <title>Pezizomycetes genomes reveal the molecular basis of ectomycorrhizal truffle lifestyle.</title>
        <authorList>
            <person name="Murat C."/>
            <person name="Payen T."/>
            <person name="Noel B."/>
            <person name="Kuo A."/>
            <person name="Morin E."/>
            <person name="Chen J."/>
            <person name="Kohler A."/>
            <person name="Krizsan K."/>
            <person name="Balestrini R."/>
            <person name="Da Silva C."/>
            <person name="Montanini B."/>
            <person name="Hainaut M."/>
            <person name="Levati E."/>
            <person name="Barry K.W."/>
            <person name="Belfiori B."/>
            <person name="Cichocki N."/>
            <person name="Clum A."/>
            <person name="Dockter R.B."/>
            <person name="Fauchery L."/>
            <person name="Guy J."/>
            <person name="Iotti M."/>
            <person name="Le Tacon F."/>
            <person name="Lindquist E.A."/>
            <person name="Lipzen A."/>
            <person name="Malagnac F."/>
            <person name="Mello A."/>
            <person name="Molinier V."/>
            <person name="Miyauchi S."/>
            <person name="Poulain J."/>
            <person name="Riccioni C."/>
            <person name="Rubini A."/>
            <person name="Sitrit Y."/>
            <person name="Splivallo R."/>
            <person name="Traeger S."/>
            <person name="Wang M."/>
            <person name="Zifcakova L."/>
            <person name="Wipf D."/>
            <person name="Zambonelli A."/>
            <person name="Paolocci F."/>
            <person name="Nowrousian M."/>
            <person name="Ottonello S."/>
            <person name="Baldrian P."/>
            <person name="Spatafora J.W."/>
            <person name="Henrissat B."/>
            <person name="Nagy L.G."/>
            <person name="Aury J.M."/>
            <person name="Wincker P."/>
            <person name="Grigoriev I.V."/>
            <person name="Bonfante P."/>
            <person name="Martin F.M."/>
        </authorList>
    </citation>
    <scope>NUCLEOTIDE SEQUENCE [LARGE SCALE GENOMIC DNA]</scope>
    <source>
        <strain evidence="3 4">CCBAS932</strain>
    </source>
</reference>
<dbReference type="PANTHER" id="PTHR11216">
    <property type="entry name" value="EH DOMAIN"/>
    <property type="match status" value="1"/>
</dbReference>
<dbReference type="InParanoid" id="A0A3N4KIV2"/>
<name>A0A3N4KIV2_9PEZI</name>
<feature type="non-terminal residue" evidence="3">
    <location>
        <position position="238"/>
    </location>
</feature>
<dbReference type="OrthoDB" id="10045710at2759"/>
<evidence type="ECO:0000259" key="2">
    <source>
        <dbReference type="PROSITE" id="PS50031"/>
    </source>
</evidence>
<dbReference type="EMBL" id="ML119153">
    <property type="protein sequence ID" value="RPB09242.1"/>
    <property type="molecule type" value="Genomic_DNA"/>
</dbReference>
<evidence type="ECO:0000313" key="4">
    <source>
        <dbReference type="Proteomes" id="UP000277580"/>
    </source>
</evidence>
<dbReference type="Pfam" id="PF12763">
    <property type="entry name" value="EH"/>
    <property type="match status" value="1"/>
</dbReference>
<dbReference type="Proteomes" id="UP000277580">
    <property type="component" value="Unassembled WGS sequence"/>
</dbReference>
<feature type="compositionally biased region" description="Polar residues" evidence="1">
    <location>
        <begin position="144"/>
        <end position="153"/>
    </location>
</feature>
<organism evidence="3 4">
    <name type="scientific">Morchella conica CCBAS932</name>
    <dbReference type="NCBI Taxonomy" id="1392247"/>
    <lineage>
        <taxon>Eukaryota</taxon>
        <taxon>Fungi</taxon>
        <taxon>Dikarya</taxon>
        <taxon>Ascomycota</taxon>
        <taxon>Pezizomycotina</taxon>
        <taxon>Pezizomycetes</taxon>
        <taxon>Pezizales</taxon>
        <taxon>Morchellaceae</taxon>
        <taxon>Morchella</taxon>
    </lineage>
</organism>
<protein>
    <recommendedName>
        <fullName evidence="2">EH domain-containing protein</fullName>
    </recommendedName>
</protein>
<dbReference type="InterPro" id="IPR000261">
    <property type="entry name" value="EH_dom"/>
</dbReference>
<feature type="region of interest" description="Disordered" evidence="1">
    <location>
        <begin position="1"/>
        <end position="90"/>
    </location>
</feature>
<dbReference type="GO" id="GO:0016197">
    <property type="term" value="P:endosomal transport"/>
    <property type="evidence" value="ECO:0007669"/>
    <property type="project" value="TreeGrafter"/>
</dbReference>
<keyword evidence="4" id="KW-1185">Reference proteome</keyword>
<proteinExistence type="predicted"/>
<feature type="compositionally biased region" description="Basic residues" evidence="1">
    <location>
        <begin position="29"/>
        <end position="45"/>
    </location>
</feature>
<dbReference type="AlphaFoldDB" id="A0A3N4KIV2"/>
<dbReference type="SUPFAM" id="SSF47473">
    <property type="entry name" value="EF-hand"/>
    <property type="match status" value="1"/>
</dbReference>
<evidence type="ECO:0000313" key="3">
    <source>
        <dbReference type="EMBL" id="RPB09242.1"/>
    </source>
</evidence>
<dbReference type="GO" id="GO:0005886">
    <property type="term" value="C:plasma membrane"/>
    <property type="evidence" value="ECO:0007669"/>
    <property type="project" value="TreeGrafter"/>
</dbReference>